<sequence>MERLFLYLIAASALCGPFSLAKHHYLVFNETKTWTEARSFCREKYADLATVDNMEDMNILKGLAVPETAWIGLYNDVNSWKWSMSDPNFYKNGDANFRNWKVGEPNNDKGNESCTMVNSLDNGKWNDVPCNILIEPICCNLTGLNVTFVYINKSMNWSEALRFCREHHTDLVSVRNMEENQKIMKLIPAGKSVWIGLYRDTWKWADGSNSSFRSWRDLEPNNNLRQNESCAVAYFVYSGQWDDRNCDNKYAFICYAVPIKKYQLKLKLQGNSSLNLTDPVVLEGILREAPPRGFPICIRLKRELTEQGRWQPATDSKEGGPSSAITLQAVIQPRTPTPNTQTFNSEAQRRNSVDATRLCRDLSLHKECISEKKVSLIKTDQDRTIWFLHHLAENPADNDRLRGREKSEKSQQKVENREGRPTSLTMDESQAVWHSQTETPEVHHELQKKLSVANQLECSICYNTYDNVFKTPKLLECTHTFCLECLSRLMTFTPADKDGNGGGKHLSCPFCRHPTVLPQNGPPALATSHEVLCKLPNHQQQEEPVWLEGEKLCYKSFNQDAGSGAPDSPTAFCICIDIGASKAADAPVQTGTRNYRMIGRLADWKRMVLFTVLMVLLIVVVLWPLQCVFSTGNMRCMRELPPTTTTVTTTHIPPISMLNN</sequence>
<comment type="caution">
    <text evidence="11">The sequence shown here is derived from an EMBL/GenBank/DDBJ whole genome shotgun (WGS) entry which is preliminary data.</text>
</comment>
<feature type="transmembrane region" description="Helical" evidence="7">
    <location>
        <begin position="607"/>
        <end position="629"/>
    </location>
</feature>
<dbReference type="SUPFAM" id="SSF56436">
    <property type="entry name" value="C-type lectin-like"/>
    <property type="match status" value="2"/>
</dbReference>
<evidence type="ECO:0000256" key="1">
    <source>
        <dbReference type="ARBA" id="ARBA00022723"/>
    </source>
</evidence>
<dbReference type="InterPro" id="IPR001841">
    <property type="entry name" value="Znf_RING"/>
</dbReference>
<proteinExistence type="predicted"/>
<dbReference type="EMBL" id="WKFB01000363">
    <property type="protein sequence ID" value="KAF6725341.1"/>
    <property type="molecule type" value="Genomic_DNA"/>
</dbReference>
<dbReference type="Pfam" id="PF13445">
    <property type="entry name" value="zf-RING_UBOX"/>
    <property type="match status" value="1"/>
</dbReference>
<dbReference type="InterPro" id="IPR001304">
    <property type="entry name" value="C-type_lectin-like"/>
</dbReference>
<dbReference type="SMART" id="SM00034">
    <property type="entry name" value="CLECT"/>
    <property type="match status" value="2"/>
</dbReference>
<keyword evidence="2 5" id="KW-0863">Zinc-finger</keyword>
<dbReference type="PANTHER" id="PTHR45784:SF3">
    <property type="entry name" value="C-TYPE LECTIN DOMAIN FAMILY 4 MEMBER K-LIKE-RELATED"/>
    <property type="match status" value="1"/>
</dbReference>
<feature type="signal peptide" evidence="8">
    <location>
        <begin position="1"/>
        <end position="21"/>
    </location>
</feature>
<dbReference type="InterPro" id="IPR018378">
    <property type="entry name" value="C-type_lectin_CS"/>
</dbReference>
<reference evidence="11" key="1">
    <citation type="journal article" name="BMC Genomics">
        <title>Long-read sequencing and de novo genome assembly of marine medaka (Oryzias melastigma).</title>
        <authorList>
            <person name="Liang P."/>
            <person name="Saqib H.S.A."/>
            <person name="Ni X."/>
            <person name="Shen Y."/>
        </authorList>
    </citation>
    <scope>NUCLEOTIDE SEQUENCE</scope>
    <source>
        <strain evidence="11">Bigg-433</strain>
    </source>
</reference>
<dbReference type="InterPro" id="IPR016186">
    <property type="entry name" value="C-type_lectin-like/link_sf"/>
</dbReference>
<feature type="chain" id="PRO_5032915811" evidence="8">
    <location>
        <begin position="22"/>
        <end position="660"/>
    </location>
</feature>
<dbReference type="SUPFAM" id="SSF57850">
    <property type="entry name" value="RING/U-box"/>
    <property type="match status" value="1"/>
</dbReference>
<feature type="domain" description="C-type lectin" evidence="9">
    <location>
        <begin position="148"/>
        <end position="255"/>
    </location>
</feature>
<dbReference type="PANTHER" id="PTHR45784">
    <property type="entry name" value="C-TYPE LECTIN DOMAIN FAMILY 20 MEMBER A-RELATED"/>
    <property type="match status" value="1"/>
</dbReference>
<evidence type="ECO:0000259" key="10">
    <source>
        <dbReference type="PROSITE" id="PS50089"/>
    </source>
</evidence>
<dbReference type="PROSITE" id="PS50041">
    <property type="entry name" value="C_TYPE_LECTIN_2"/>
    <property type="match status" value="2"/>
</dbReference>
<dbReference type="PROSITE" id="PS00615">
    <property type="entry name" value="C_TYPE_LECTIN_1"/>
    <property type="match status" value="1"/>
</dbReference>
<dbReference type="AlphaFoldDB" id="A0A834F916"/>
<keyword evidence="7" id="KW-0812">Transmembrane</keyword>
<dbReference type="Gene3D" id="3.30.40.10">
    <property type="entry name" value="Zinc/RING finger domain, C3HC4 (zinc finger)"/>
    <property type="match status" value="1"/>
</dbReference>
<feature type="domain" description="RING-type" evidence="10">
    <location>
        <begin position="458"/>
        <end position="512"/>
    </location>
</feature>
<feature type="region of interest" description="Disordered" evidence="6">
    <location>
        <begin position="397"/>
        <end position="440"/>
    </location>
</feature>
<keyword evidence="3" id="KW-0862">Zinc</keyword>
<evidence type="ECO:0000256" key="3">
    <source>
        <dbReference type="ARBA" id="ARBA00022833"/>
    </source>
</evidence>
<dbReference type="SMART" id="SM00184">
    <property type="entry name" value="RING"/>
    <property type="match status" value="1"/>
</dbReference>
<dbReference type="InterPro" id="IPR017907">
    <property type="entry name" value="Znf_RING_CS"/>
</dbReference>
<feature type="domain" description="C-type lectin" evidence="9">
    <location>
        <begin position="20"/>
        <end position="139"/>
    </location>
</feature>
<keyword evidence="7" id="KW-0472">Membrane</keyword>
<dbReference type="InterPro" id="IPR027370">
    <property type="entry name" value="Znf-RING_euk"/>
</dbReference>
<gene>
    <name evidence="11" type="ORF">FQA47_011491</name>
</gene>
<evidence type="ECO:0000256" key="7">
    <source>
        <dbReference type="SAM" id="Phobius"/>
    </source>
</evidence>
<name>A0A834F916_ORYME</name>
<evidence type="ECO:0000313" key="11">
    <source>
        <dbReference type="EMBL" id="KAF6725341.1"/>
    </source>
</evidence>
<evidence type="ECO:0000313" key="12">
    <source>
        <dbReference type="Proteomes" id="UP000646548"/>
    </source>
</evidence>
<keyword evidence="7" id="KW-1133">Transmembrane helix</keyword>
<dbReference type="Gene3D" id="3.10.100.10">
    <property type="entry name" value="Mannose-Binding Protein A, subunit A"/>
    <property type="match status" value="2"/>
</dbReference>
<dbReference type="CDD" id="cd16556">
    <property type="entry name" value="RING-HC_RNF183-like"/>
    <property type="match status" value="1"/>
</dbReference>
<evidence type="ECO:0000256" key="4">
    <source>
        <dbReference type="ARBA" id="ARBA00023157"/>
    </source>
</evidence>
<feature type="compositionally biased region" description="Polar residues" evidence="6">
    <location>
        <begin position="422"/>
        <end position="439"/>
    </location>
</feature>
<keyword evidence="1" id="KW-0479">Metal-binding</keyword>
<feature type="compositionally biased region" description="Basic and acidic residues" evidence="6">
    <location>
        <begin position="397"/>
        <end position="420"/>
    </location>
</feature>
<evidence type="ECO:0000256" key="2">
    <source>
        <dbReference type="ARBA" id="ARBA00022771"/>
    </source>
</evidence>
<protein>
    <submittedName>
        <fullName evidence="11">RING finger protein 223</fullName>
    </submittedName>
</protein>
<dbReference type="Pfam" id="PF00059">
    <property type="entry name" value="Lectin_C"/>
    <property type="match status" value="2"/>
</dbReference>
<dbReference type="Proteomes" id="UP000646548">
    <property type="component" value="Unassembled WGS sequence"/>
</dbReference>
<organism evidence="11 12">
    <name type="scientific">Oryzias melastigma</name>
    <name type="common">Marine medaka</name>
    <dbReference type="NCBI Taxonomy" id="30732"/>
    <lineage>
        <taxon>Eukaryota</taxon>
        <taxon>Metazoa</taxon>
        <taxon>Chordata</taxon>
        <taxon>Craniata</taxon>
        <taxon>Vertebrata</taxon>
        <taxon>Euteleostomi</taxon>
        <taxon>Actinopterygii</taxon>
        <taxon>Neopterygii</taxon>
        <taxon>Teleostei</taxon>
        <taxon>Neoteleostei</taxon>
        <taxon>Acanthomorphata</taxon>
        <taxon>Ovalentaria</taxon>
        <taxon>Atherinomorphae</taxon>
        <taxon>Beloniformes</taxon>
        <taxon>Adrianichthyidae</taxon>
        <taxon>Oryziinae</taxon>
        <taxon>Oryzias</taxon>
    </lineage>
</organism>
<dbReference type="PROSITE" id="PS00518">
    <property type="entry name" value="ZF_RING_1"/>
    <property type="match status" value="1"/>
</dbReference>
<evidence type="ECO:0000259" key="9">
    <source>
        <dbReference type="PROSITE" id="PS50041"/>
    </source>
</evidence>
<keyword evidence="8" id="KW-0732">Signal</keyword>
<keyword evidence="4" id="KW-1015">Disulfide bond</keyword>
<evidence type="ECO:0000256" key="8">
    <source>
        <dbReference type="SAM" id="SignalP"/>
    </source>
</evidence>
<dbReference type="CDD" id="cd03602">
    <property type="entry name" value="CLECT_1"/>
    <property type="match status" value="1"/>
</dbReference>
<dbReference type="PROSITE" id="PS50089">
    <property type="entry name" value="ZF_RING_2"/>
    <property type="match status" value="1"/>
</dbReference>
<evidence type="ECO:0000256" key="6">
    <source>
        <dbReference type="SAM" id="MobiDB-lite"/>
    </source>
</evidence>
<evidence type="ECO:0000256" key="5">
    <source>
        <dbReference type="PROSITE-ProRule" id="PRU00175"/>
    </source>
</evidence>
<dbReference type="InterPro" id="IPR016187">
    <property type="entry name" value="CTDL_fold"/>
</dbReference>
<accession>A0A834F916</accession>
<dbReference type="InterPro" id="IPR013083">
    <property type="entry name" value="Znf_RING/FYVE/PHD"/>
</dbReference>
<dbReference type="GO" id="GO:0008270">
    <property type="term" value="F:zinc ion binding"/>
    <property type="evidence" value="ECO:0007669"/>
    <property type="project" value="UniProtKB-KW"/>
</dbReference>